<keyword evidence="2" id="KW-1133">Transmembrane helix</keyword>
<protein>
    <submittedName>
        <fullName evidence="3">Uncharacterized protein</fullName>
    </submittedName>
</protein>
<feature type="region of interest" description="Disordered" evidence="1">
    <location>
        <begin position="1"/>
        <end position="84"/>
    </location>
</feature>
<dbReference type="EMBL" id="JARWBG010000036">
    <property type="protein sequence ID" value="MDH2392098.1"/>
    <property type="molecule type" value="Genomic_DNA"/>
</dbReference>
<evidence type="ECO:0000313" key="4">
    <source>
        <dbReference type="Proteomes" id="UP001223144"/>
    </source>
</evidence>
<accession>A0ABT6HTP7</accession>
<keyword evidence="2" id="KW-0812">Transmembrane</keyword>
<name>A0ABT6HTP7_9ACTN</name>
<feature type="compositionally biased region" description="Pro residues" evidence="1">
    <location>
        <begin position="1"/>
        <end position="26"/>
    </location>
</feature>
<keyword evidence="4" id="KW-1185">Reference proteome</keyword>
<evidence type="ECO:0000313" key="3">
    <source>
        <dbReference type="EMBL" id="MDH2392098.1"/>
    </source>
</evidence>
<organism evidence="3 4">
    <name type="scientific">Streptomyces chengmaiensis</name>
    <dbReference type="NCBI Taxonomy" id="3040919"/>
    <lineage>
        <taxon>Bacteria</taxon>
        <taxon>Bacillati</taxon>
        <taxon>Actinomycetota</taxon>
        <taxon>Actinomycetes</taxon>
        <taxon>Kitasatosporales</taxon>
        <taxon>Streptomycetaceae</taxon>
        <taxon>Streptomyces</taxon>
    </lineage>
</organism>
<evidence type="ECO:0000256" key="2">
    <source>
        <dbReference type="SAM" id="Phobius"/>
    </source>
</evidence>
<feature type="compositionally biased region" description="Gly residues" evidence="1">
    <location>
        <begin position="52"/>
        <end position="73"/>
    </location>
</feature>
<feature type="compositionally biased region" description="Low complexity" evidence="1">
    <location>
        <begin position="27"/>
        <end position="36"/>
    </location>
</feature>
<feature type="compositionally biased region" description="Pro residues" evidence="1">
    <location>
        <begin position="37"/>
        <end position="51"/>
    </location>
</feature>
<feature type="transmembrane region" description="Helical" evidence="2">
    <location>
        <begin position="90"/>
        <end position="110"/>
    </location>
</feature>
<proteinExistence type="predicted"/>
<dbReference type="Proteomes" id="UP001223144">
    <property type="component" value="Unassembled WGS sequence"/>
</dbReference>
<gene>
    <name evidence="3" type="ORF">QCN29_25605</name>
</gene>
<reference evidence="3 4" key="1">
    <citation type="submission" date="2023-04" db="EMBL/GenBank/DDBJ databases">
        <title>Streptomyces chengmaiensis sp. nov. isolated from the stem of mangrove plant in Hainan.</title>
        <authorList>
            <person name="Huang X."/>
            <person name="Zhou S."/>
            <person name="Chu X."/>
            <person name="Xie Y."/>
            <person name="Lin Y."/>
        </authorList>
    </citation>
    <scope>NUCLEOTIDE SEQUENCE [LARGE SCALE GENOMIC DNA]</scope>
    <source>
        <strain evidence="3 4">HNM0663</strain>
    </source>
</reference>
<keyword evidence="2" id="KW-0472">Membrane</keyword>
<sequence>MSTPPPNPSPYPYGQPQPHPQPPHPPQAGFGAQAPYPAQPGHPQQPYPGQPGPGYGTGPGYGSGYGSGPGYGWGTPPPPPPAPKKNTGRVVALVLATVVGGAALAWYLAYRDIDGGGSSSFPEARYELALPQTLLDDEYQLADDSSEKTNADMSKTDFQDARQSGVLDPKAVVGQYTSTGAQPGVLIFSGFHARINDPDRARTKALKGAGDAEGTTVVVAPRDTTPEGSEVTVTCQVISVEQSPGGTAAVPMCAWADDNTAATVGLAEAASAQKSPEELDLDALARTTLKIREETRKPIG</sequence>
<evidence type="ECO:0000256" key="1">
    <source>
        <dbReference type="SAM" id="MobiDB-lite"/>
    </source>
</evidence>
<dbReference type="RefSeq" id="WP_279931089.1">
    <property type="nucleotide sequence ID" value="NZ_JARWBG010000036.1"/>
</dbReference>
<comment type="caution">
    <text evidence="3">The sequence shown here is derived from an EMBL/GenBank/DDBJ whole genome shotgun (WGS) entry which is preliminary data.</text>
</comment>